<evidence type="ECO:0000313" key="3">
    <source>
        <dbReference type="Proteomes" id="UP000253961"/>
    </source>
</evidence>
<keyword evidence="3" id="KW-1185">Reference proteome</keyword>
<feature type="transmembrane region" description="Helical" evidence="1">
    <location>
        <begin position="23"/>
        <end position="42"/>
    </location>
</feature>
<reference evidence="2 3" key="1">
    <citation type="submission" date="2018-07" db="EMBL/GenBank/DDBJ databases">
        <title>Pedobacter sp. nov., isolated from soil.</title>
        <authorList>
            <person name="Zhou L.Y."/>
            <person name="Du Z.J."/>
        </authorList>
    </citation>
    <scope>NUCLEOTIDE SEQUENCE [LARGE SCALE GENOMIC DNA]</scope>
    <source>
        <strain evidence="2 3">JDX94</strain>
    </source>
</reference>
<dbReference type="Proteomes" id="UP000253961">
    <property type="component" value="Unassembled WGS sequence"/>
</dbReference>
<evidence type="ECO:0000313" key="2">
    <source>
        <dbReference type="EMBL" id="RDC54352.1"/>
    </source>
</evidence>
<dbReference type="AlphaFoldDB" id="A0A369PPY1"/>
<gene>
    <name evidence="2" type="ORF">DU508_21765</name>
</gene>
<keyword evidence="1" id="KW-0812">Transmembrane</keyword>
<proteinExistence type="predicted"/>
<organism evidence="2 3">
    <name type="scientific">Pedobacter chinensis</name>
    <dbReference type="NCBI Taxonomy" id="2282421"/>
    <lineage>
        <taxon>Bacteria</taxon>
        <taxon>Pseudomonadati</taxon>
        <taxon>Bacteroidota</taxon>
        <taxon>Sphingobacteriia</taxon>
        <taxon>Sphingobacteriales</taxon>
        <taxon>Sphingobacteriaceae</taxon>
        <taxon>Pedobacter</taxon>
    </lineage>
</organism>
<evidence type="ECO:0000256" key="1">
    <source>
        <dbReference type="SAM" id="Phobius"/>
    </source>
</evidence>
<sequence>MWYPAQILLKLINQATNKRMKTIILFLITMVISTGALLASLSMKTYPYIGPAIAFAVVLLFMGYITGKSRRRSRQREKERLFYQYFIALQNKRSRF</sequence>
<feature type="transmembrane region" description="Helical" evidence="1">
    <location>
        <begin position="48"/>
        <end position="67"/>
    </location>
</feature>
<protein>
    <submittedName>
        <fullName evidence="2">Uncharacterized protein</fullName>
    </submittedName>
</protein>
<name>A0A369PPY1_9SPHI</name>
<comment type="caution">
    <text evidence="2">The sequence shown here is derived from an EMBL/GenBank/DDBJ whole genome shotgun (WGS) entry which is preliminary data.</text>
</comment>
<keyword evidence="1" id="KW-0472">Membrane</keyword>
<dbReference type="EMBL" id="QPKV01000014">
    <property type="protein sequence ID" value="RDC54352.1"/>
    <property type="molecule type" value="Genomic_DNA"/>
</dbReference>
<keyword evidence="1" id="KW-1133">Transmembrane helix</keyword>
<accession>A0A369PPY1</accession>